<evidence type="ECO:0000256" key="10">
    <source>
        <dbReference type="ARBA" id="ARBA00023136"/>
    </source>
</evidence>
<dbReference type="InterPro" id="IPR003594">
    <property type="entry name" value="HATPase_dom"/>
</dbReference>
<evidence type="ECO:0000256" key="6">
    <source>
        <dbReference type="ARBA" id="ARBA00022692"/>
    </source>
</evidence>
<evidence type="ECO:0000256" key="9">
    <source>
        <dbReference type="ARBA" id="ARBA00023012"/>
    </source>
</evidence>
<keyword evidence="6 11" id="KW-0812">Transmembrane</keyword>
<dbReference type="PRINTS" id="PR00344">
    <property type="entry name" value="BCTRLSENSOR"/>
</dbReference>
<dbReference type="SMART" id="SM00387">
    <property type="entry name" value="HATPase_c"/>
    <property type="match status" value="1"/>
</dbReference>
<keyword evidence="7 14" id="KW-0418">Kinase</keyword>
<evidence type="ECO:0000256" key="7">
    <source>
        <dbReference type="ARBA" id="ARBA00022777"/>
    </source>
</evidence>
<dbReference type="Gene3D" id="3.30.565.10">
    <property type="entry name" value="Histidine kinase-like ATPase, C-terminal domain"/>
    <property type="match status" value="1"/>
</dbReference>
<keyword evidence="15" id="KW-1185">Reference proteome</keyword>
<dbReference type="CDD" id="cd00082">
    <property type="entry name" value="HisKA"/>
    <property type="match status" value="1"/>
</dbReference>
<dbReference type="InterPro" id="IPR036097">
    <property type="entry name" value="HisK_dim/P_sf"/>
</dbReference>
<keyword evidence="8 11" id="KW-1133">Transmembrane helix</keyword>
<dbReference type="GO" id="GO:0016301">
    <property type="term" value="F:kinase activity"/>
    <property type="evidence" value="ECO:0007669"/>
    <property type="project" value="UniProtKB-KW"/>
</dbReference>
<keyword evidence="10 11" id="KW-0472">Membrane</keyword>
<dbReference type="InterPro" id="IPR005467">
    <property type="entry name" value="His_kinase_dom"/>
</dbReference>
<evidence type="ECO:0000259" key="13">
    <source>
        <dbReference type="PROSITE" id="PS50885"/>
    </source>
</evidence>
<feature type="transmembrane region" description="Helical" evidence="11">
    <location>
        <begin position="26"/>
        <end position="50"/>
    </location>
</feature>
<dbReference type="InterPro" id="IPR036890">
    <property type="entry name" value="HATPase_C_sf"/>
</dbReference>
<dbReference type="InterPro" id="IPR050428">
    <property type="entry name" value="TCS_sensor_his_kinase"/>
</dbReference>
<comment type="caution">
    <text evidence="14">The sequence shown here is derived from an EMBL/GenBank/DDBJ whole genome shotgun (WGS) entry which is preliminary data.</text>
</comment>
<evidence type="ECO:0000256" key="5">
    <source>
        <dbReference type="ARBA" id="ARBA00022679"/>
    </source>
</evidence>
<dbReference type="Pfam" id="PF00672">
    <property type="entry name" value="HAMP"/>
    <property type="match status" value="1"/>
</dbReference>
<name>A0ABX1I5H7_9GAMM</name>
<sequence length="474" mass="51976">MSPARLALATWSRARRRVGRILHSSIFRLALLHVLLVCASAAILLGFIYWSTAGYMDRQTDATIAAEVRGLAEQYRRRGLAGLRTLIEERIRRDPSGANVYLLVDARRQWILGNLDRWPVDTPDESGWVRFRLRERGPDDAGEDHAARARVFRLRGGLRLLVGRDIRELEATRTLIERALYWGVAMTAALALLGGWLMSAGVVRRLEAINHTSREIMAGDLARRIPLGGSDDDFDQLARNLNLMLERIEGLMAGVRQVSDNIAHDLRTPLTRLRTRLELLAAALDEPETARALAETAIADADELLATFNALLRIARIESGGRRAAFAPVALAALLEDLCELYEPVAAERGQRLTLEIAAPVTLAGDRDLLFQALANLVDNAIKYGPSAGAIVITLDRRDGAPCISVADDGPGIPEALREAVFSRFFRADDSRSTPGSGLGLSLVQAVAELHRARVVLEDNRPGLCARLCFAAAV</sequence>
<dbReference type="Gene3D" id="1.10.287.130">
    <property type="match status" value="1"/>
</dbReference>
<dbReference type="Pfam" id="PF02518">
    <property type="entry name" value="HATPase_c"/>
    <property type="match status" value="1"/>
</dbReference>
<comment type="subcellular location">
    <subcellularLocation>
        <location evidence="2">Membrane</location>
    </subcellularLocation>
</comment>
<evidence type="ECO:0000256" key="2">
    <source>
        <dbReference type="ARBA" id="ARBA00004370"/>
    </source>
</evidence>
<evidence type="ECO:0000256" key="8">
    <source>
        <dbReference type="ARBA" id="ARBA00022989"/>
    </source>
</evidence>
<evidence type="ECO:0000256" key="1">
    <source>
        <dbReference type="ARBA" id="ARBA00000085"/>
    </source>
</evidence>
<dbReference type="PANTHER" id="PTHR45436">
    <property type="entry name" value="SENSOR HISTIDINE KINASE YKOH"/>
    <property type="match status" value="1"/>
</dbReference>
<dbReference type="PROSITE" id="PS50885">
    <property type="entry name" value="HAMP"/>
    <property type="match status" value="1"/>
</dbReference>
<feature type="domain" description="Histidine kinase" evidence="12">
    <location>
        <begin position="261"/>
        <end position="474"/>
    </location>
</feature>
<dbReference type="RefSeq" id="WP_168666834.1">
    <property type="nucleotide sequence ID" value="NZ_JAAXKX010000003.1"/>
</dbReference>
<keyword evidence="4" id="KW-0597">Phosphoprotein</keyword>
<keyword evidence="9" id="KW-0902">Two-component regulatory system</keyword>
<accession>A0ABX1I5H7</accession>
<proteinExistence type="predicted"/>
<protein>
    <recommendedName>
        <fullName evidence="3">histidine kinase</fullName>
        <ecNumber evidence="3">2.7.13.3</ecNumber>
    </recommendedName>
</protein>
<dbReference type="Pfam" id="PF00512">
    <property type="entry name" value="HisKA"/>
    <property type="match status" value="1"/>
</dbReference>
<dbReference type="Gene3D" id="6.10.340.10">
    <property type="match status" value="1"/>
</dbReference>
<reference evidence="14 15" key="1">
    <citation type="submission" date="2020-04" db="EMBL/GenBank/DDBJ databases">
        <title>Draft Whole-Genome sequence of Marichromatium bheemlicum DSM 18632, type strain.</title>
        <authorList>
            <person name="Kyndt J.A."/>
            <person name="Meyer T.E."/>
        </authorList>
    </citation>
    <scope>NUCLEOTIDE SEQUENCE [LARGE SCALE GENOMIC DNA]</scope>
    <source>
        <strain evidence="14 15">DSM 18632</strain>
    </source>
</reference>
<feature type="domain" description="HAMP" evidence="13">
    <location>
        <begin position="200"/>
        <end position="253"/>
    </location>
</feature>
<gene>
    <name evidence="14" type="ORF">HF203_04105</name>
</gene>
<dbReference type="SUPFAM" id="SSF55874">
    <property type="entry name" value="ATPase domain of HSP90 chaperone/DNA topoisomerase II/histidine kinase"/>
    <property type="match status" value="1"/>
</dbReference>
<dbReference type="InterPro" id="IPR003661">
    <property type="entry name" value="HisK_dim/P_dom"/>
</dbReference>
<dbReference type="CDD" id="cd06225">
    <property type="entry name" value="HAMP"/>
    <property type="match status" value="1"/>
</dbReference>
<dbReference type="SMART" id="SM00388">
    <property type="entry name" value="HisKA"/>
    <property type="match status" value="1"/>
</dbReference>
<evidence type="ECO:0000313" key="15">
    <source>
        <dbReference type="Proteomes" id="UP000740754"/>
    </source>
</evidence>
<dbReference type="Proteomes" id="UP000740754">
    <property type="component" value="Unassembled WGS sequence"/>
</dbReference>
<dbReference type="EC" id="2.7.13.3" evidence="3"/>
<dbReference type="SUPFAM" id="SSF158472">
    <property type="entry name" value="HAMP domain-like"/>
    <property type="match status" value="1"/>
</dbReference>
<evidence type="ECO:0000256" key="11">
    <source>
        <dbReference type="SAM" id="Phobius"/>
    </source>
</evidence>
<organism evidence="14 15">
    <name type="scientific">Marichromatium bheemlicum</name>
    <dbReference type="NCBI Taxonomy" id="365339"/>
    <lineage>
        <taxon>Bacteria</taxon>
        <taxon>Pseudomonadati</taxon>
        <taxon>Pseudomonadota</taxon>
        <taxon>Gammaproteobacteria</taxon>
        <taxon>Chromatiales</taxon>
        <taxon>Chromatiaceae</taxon>
        <taxon>Marichromatium</taxon>
    </lineage>
</organism>
<evidence type="ECO:0000256" key="4">
    <source>
        <dbReference type="ARBA" id="ARBA00022553"/>
    </source>
</evidence>
<evidence type="ECO:0000256" key="3">
    <source>
        <dbReference type="ARBA" id="ARBA00012438"/>
    </source>
</evidence>
<dbReference type="EMBL" id="JAAXKX010000003">
    <property type="protein sequence ID" value="NKN32401.1"/>
    <property type="molecule type" value="Genomic_DNA"/>
</dbReference>
<feature type="transmembrane region" description="Helical" evidence="11">
    <location>
        <begin position="179"/>
        <end position="203"/>
    </location>
</feature>
<evidence type="ECO:0000313" key="14">
    <source>
        <dbReference type="EMBL" id="NKN32401.1"/>
    </source>
</evidence>
<dbReference type="SMART" id="SM00304">
    <property type="entry name" value="HAMP"/>
    <property type="match status" value="1"/>
</dbReference>
<comment type="catalytic activity">
    <reaction evidence="1">
        <text>ATP + protein L-histidine = ADP + protein N-phospho-L-histidine.</text>
        <dbReference type="EC" id="2.7.13.3"/>
    </reaction>
</comment>
<dbReference type="SUPFAM" id="SSF47384">
    <property type="entry name" value="Homodimeric domain of signal transducing histidine kinase"/>
    <property type="match status" value="1"/>
</dbReference>
<dbReference type="PROSITE" id="PS50109">
    <property type="entry name" value="HIS_KIN"/>
    <property type="match status" value="1"/>
</dbReference>
<evidence type="ECO:0000259" key="12">
    <source>
        <dbReference type="PROSITE" id="PS50109"/>
    </source>
</evidence>
<dbReference type="InterPro" id="IPR003660">
    <property type="entry name" value="HAMP_dom"/>
</dbReference>
<dbReference type="PANTHER" id="PTHR45436:SF8">
    <property type="entry name" value="HISTIDINE KINASE"/>
    <property type="match status" value="1"/>
</dbReference>
<keyword evidence="5" id="KW-0808">Transferase</keyword>
<dbReference type="InterPro" id="IPR004358">
    <property type="entry name" value="Sig_transdc_His_kin-like_C"/>
</dbReference>